<evidence type="ECO:0000313" key="6">
    <source>
        <dbReference type="Proteomes" id="UP000199071"/>
    </source>
</evidence>
<dbReference type="OrthoDB" id="9805730at2"/>
<dbReference type="EMBL" id="FMXQ01000002">
    <property type="protein sequence ID" value="SDB14061.1"/>
    <property type="molecule type" value="Genomic_DNA"/>
</dbReference>
<keyword evidence="2" id="KW-0238">DNA-binding</keyword>
<dbReference type="Pfam" id="PF12625">
    <property type="entry name" value="Arabinose_bd"/>
    <property type="match status" value="1"/>
</dbReference>
<dbReference type="AlphaFoldDB" id="A0A1G6B064"/>
<evidence type="ECO:0000259" key="4">
    <source>
        <dbReference type="PROSITE" id="PS01124"/>
    </source>
</evidence>
<dbReference type="STRING" id="665467.SAMN02982931_01068"/>
<dbReference type="SUPFAM" id="SSF46689">
    <property type="entry name" value="Homeodomain-like"/>
    <property type="match status" value="1"/>
</dbReference>
<dbReference type="GO" id="GO:0003700">
    <property type="term" value="F:DNA-binding transcription factor activity"/>
    <property type="evidence" value="ECO:0007669"/>
    <property type="project" value="InterPro"/>
</dbReference>
<dbReference type="PANTHER" id="PTHR47894">
    <property type="entry name" value="HTH-TYPE TRANSCRIPTIONAL REGULATOR GADX"/>
    <property type="match status" value="1"/>
</dbReference>
<dbReference type="InterPro" id="IPR009057">
    <property type="entry name" value="Homeodomain-like_sf"/>
</dbReference>
<dbReference type="SMART" id="SM00342">
    <property type="entry name" value="HTH_ARAC"/>
    <property type="match status" value="1"/>
</dbReference>
<gene>
    <name evidence="5" type="ORF">SAMN02982931_01068</name>
</gene>
<dbReference type="Gene3D" id="1.10.10.60">
    <property type="entry name" value="Homeodomain-like"/>
    <property type="match status" value="1"/>
</dbReference>
<dbReference type="InterPro" id="IPR032687">
    <property type="entry name" value="AraC-type_N"/>
</dbReference>
<evidence type="ECO:0000256" key="1">
    <source>
        <dbReference type="ARBA" id="ARBA00023015"/>
    </source>
</evidence>
<sequence>MSDLEFTRVPTLPLIADAVAADIGRVAVQKCFDSIGISRETLSRPGAVLPMRDLFGLFELFARKRGDDAFGLFAGNALQPASFGLFIRFAAQGPTLAAAIDRGNRGLRLHQVCSTFALTADNAFVKWSYTVDLPLSFGRHHHAVHVLLLMRSFVTTFLGHLPRIMEIGLEANEYGSSGGLEEVFAAPARWGQRANYLLFPRDLLLTPRKPTLDPEEPITFGDLRRYALGHPPRTASERVRAAIQLRGNDARTSLDDVARYLNVGARTLQRQLSRESSTFKMISETAQKIRARELIKETDLPMKQISRLIGYTDAAHFTRAYRGWYGIAPSQDRISSKSAAI</sequence>
<reference evidence="5 6" key="1">
    <citation type="submission" date="2016-10" db="EMBL/GenBank/DDBJ databases">
        <authorList>
            <person name="de Groot N.N."/>
        </authorList>
    </citation>
    <scope>NUCLEOTIDE SEQUENCE [LARGE SCALE GENOMIC DNA]</scope>
    <source>
        <strain evidence="5 6">ATCC 35022</strain>
    </source>
</reference>
<dbReference type="GO" id="GO:0000976">
    <property type="term" value="F:transcription cis-regulatory region binding"/>
    <property type="evidence" value="ECO:0007669"/>
    <property type="project" value="TreeGrafter"/>
</dbReference>
<evidence type="ECO:0000256" key="3">
    <source>
        <dbReference type="ARBA" id="ARBA00023163"/>
    </source>
</evidence>
<keyword evidence="1" id="KW-0805">Transcription regulation</keyword>
<dbReference type="GO" id="GO:0005829">
    <property type="term" value="C:cytosol"/>
    <property type="evidence" value="ECO:0007669"/>
    <property type="project" value="TreeGrafter"/>
</dbReference>
<dbReference type="InterPro" id="IPR018060">
    <property type="entry name" value="HTH_AraC"/>
</dbReference>
<accession>A0A1G6B064</accession>
<keyword evidence="3" id="KW-0804">Transcription</keyword>
<dbReference type="Pfam" id="PF12833">
    <property type="entry name" value="HTH_18"/>
    <property type="match status" value="1"/>
</dbReference>
<keyword evidence="6" id="KW-1185">Reference proteome</keyword>
<protein>
    <submittedName>
        <fullName evidence="5">Helix-turn-helix domain-containing protein</fullName>
    </submittedName>
</protein>
<evidence type="ECO:0000256" key="2">
    <source>
        <dbReference type="ARBA" id="ARBA00023125"/>
    </source>
</evidence>
<dbReference type="Proteomes" id="UP000199071">
    <property type="component" value="Unassembled WGS sequence"/>
</dbReference>
<name>A0A1G6B064_9HYPH</name>
<dbReference type="PANTHER" id="PTHR47894:SF1">
    <property type="entry name" value="HTH-TYPE TRANSCRIPTIONAL REGULATOR VQSM"/>
    <property type="match status" value="1"/>
</dbReference>
<feature type="domain" description="HTH araC/xylS-type" evidence="4">
    <location>
        <begin position="237"/>
        <end position="335"/>
    </location>
</feature>
<evidence type="ECO:0000313" key="5">
    <source>
        <dbReference type="EMBL" id="SDB14061.1"/>
    </source>
</evidence>
<proteinExistence type="predicted"/>
<dbReference type="PROSITE" id="PS01124">
    <property type="entry name" value="HTH_ARAC_FAMILY_2"/>
    <property type="match status" value="1"/>
</dbReference>
<organism evidence="5 6">
    <name type="scientific">Bauldia litoralis</name>
    <dbReference type="NCBI Taxonomy" id="665467"/>
    <lineage>
        <taxon>Bacteria</taxon>
        <taxon>Pseudomonadati</taxon>
        <taxon>Pseudomonadota</taxon>
        <taxon>Alphaproteobacteria</taxon>
        <taxon>Hyphomicrobiales</taxon>
        <taxon>Kaistiaceae</taxon>
        <taxon>Bauldia</taxon>
    </lineage>
</organism>